<dbReference type="PROSITE" id="PS50089">
    <property type="entry name" value="ZF_RING_2"/>
    <property type="match status" value="1"/>
</dbReference>
<evidence type="ECO:0000313" key="10">
    <source>
        <dbReference type="EMBL" id="KAF0904539.1"/>
    </source>
</evidence>
<protein>
    <recommendedName>
        <fullName evidence="2">RING-type E3 ubiquitin transferase</fullName>
        <ecNumber evidence="2">2.3.2.27</ecNumber>
    </recommendedName>
</protein>
<feature type="domain" description="RING-type" evidence="9">
    <location>
        <begin position="307"/>
        <end position="349"/>
    </location>
</feature>
<evidence type="ECO:0000256" key="7">
    <source>
        <dbReference type="PROSITE-ProRule" id="PRU00175"/>
    </source>
</evidence>
<evidence type="ECO:0000256" key="2">
    <source>
        <dbReference type="ARBA" id="ARBA00012483"/>
    </source>
</evidence>
<reference evidence="10 11" key="1">
    <citation type="submission" date="2019-11" db="EMBL/GenBank/DDBJ databases">
        <title>Whole genome sequence of Oryza granulata.</title>
        <authorList>
            <person name="Li W."/>
        </authorList>
    </citation>
    <scope>NUCLEOTIDE SEQUENCE [LARGE SCALE GENOMIC DNA]</scope>
    <source>
        <strain evidence="11">cv. Menghai</strain>
        <tissue evidence="10">Leaf</tissue>
    </source>
</reference>
<feature type="compositionally biased region" description="Acidic residues" evidence="8">
    <location>
        <begin position="35"/>
        <end position="45"/>
    </location>
</feature>
<dbReference type="PANTHER" id="PTHR14155">
    <property type="entry name" value="RING FINGER DOMAIN-CONTAINING"/>
    <property type="match status" value="1"/>
</dbReference>
<keyword evidence="5" id="KW-0862">Zinc</keyword>
<dbReference type="OrthoDB" id="620960at2759"/>
<keyword evidence="4 7" id="KW-0863">Zinc-finger</keyword>
<dbReference type="SUPFAM" id="SSF57850">
    <property type="entry name" value="RING/U-box"/>
    <property type="match status" value="1"/>
</dbReference>
<comment type="catalytic activity">
    <reaction evidence="1">
        <text>S-ubiquitinyl-[E2 ubiquitin-conjugating enzyme]-L-cysteine + [acceptor protein]-L-lysine = [E2 ubiquitin-conjugating enzyme]-L-cysteine + N(6)-ubiquitinyl-[acceptor protein]-L-lysine.</text>
        <dbReference type="EC" id="2.3.2.27"/>
    </reaction>
</comment>
<dbReference type="InterPro" id="IPR053238">
    <property type="entry name" value="RING-H2_zinc_finger"/>
</dbReference>
<evidence type="ECO:0000256" key="6">
    <source>
        <dbReference type="ARBA" id="ARBA00024209"/>
    </source>
</evidence>
<evidence type="ECO:0000256" key="8">
    <source>
        <dbReference type="SAM" id="MobiDB-lite"/>
    </source>
</evidence>
<comment type="similarity">
    <text evidence="6">Belongs to the RING-type zinc finger family. ATL subfamily.</text>
</comment>
<evidence type="ECO:0000259" key="9">
    <source>
        <dbReference type="PROSITE" id="PS50089"/>
    </source>
</evidence>
<dbReference type="Proteomes" id="UP000479710">
    <property type="component" value="Unassembled WGS sequence"/>
</dbReference>
<proteinExistence type="inferred from homology"/>
<dbReference type="Gene3D" id="3.30.40.10">
    <property type="entry name" value="Zinc/RING finger domain, C3HC4 (zinc finger)"/>
    <property type="match status" value="1"/>
</dbReference>
<dbReference type="InterPro" id="IPR013083">
    <property type="entry name" value="Znf_RING/FYVE/PHD"/>
</dbReference>
<accession>A0A6G1CWV0</accession>
<dbReference type="InterPro" id="IPR001841">
    <property type="entry name" value="Znf_RING"/>
</dbReference>
<comment type="caution">
    <text evidence="10">The sequence shown here is derived from an EMBL/GenBank/DDBJ whole genome shotgun (WGS) entry which is preliminary data.</text>
</comment>
<evidence type="ECO:0000256" key="5">
    <source>
        <dbReference type="ARBA" id="ARBA00022833"/>
    </source>
</evidence>
<dbReference type="EMBL" id="SPHZ02000008">
    <property type="protein sequence ID" value="KAF0904539.1"/>
    <property type="molecule type" value="Genomic_DNA"/>
</dbReference>
<feature type="region of interest" description="Disordered" evidence="8">
    <location>
        <begin position="35"/>
        <end position="104"/>
    </location>
</feature>
<feature type="compositionally biased region" description="Acidic residues" evidence="8">
    <location>
        <begin position="52"/>
        <end position="91"/>
    </location>
</feature>
<sequence length="359" mass="39281">MEKACEVGVSLSSAAVSLPPVMFDGETISKAVYEEEAVESEDECGGDAPPSSDDEDATEPEEEEEAETEFEYEFYDSDGSEYESDGEEAEPPAENAGSAPQFAPEGQFLGPAQFASVGCTAGFMRVAAVEADPADGQEILVLYRYTLFKRTWREPTGVEMSKWRKITKLHRLQFIVSASGDPASSLPFAGLSLSPLIYHEYYIEELEELWSKLAASVLVPPGATRVQVIVDVGILKPGDDTPERREYMRAELEAKKEQPWPGNLLGMQLHLPEPVACGKRDSSEVFDDDVAPLPAKRRRVVAAGEECPVCLEELEAGVVAWPGCSVPHVFHGQCLETILKGSQMCPICRRDLGLKTLQD</sequence>
<dbReference type="Pfam" id="PF13639">
    <property type="entry name" value="zf-RING_2"/>
    <property type="match status" value="1"/>
</dbReference>
<dbReference type="PANTHER" id="PTHR14155:SF627">
    <property type="entry name" value="OS06G0192800 PROTEIN"/>
    <property type="match status" value="1"/>
</dbReference>
<dbReference type="EC" id="2.3.2.27" evidence="2"/>
<gene>
    <name evidence="10" type="ORF">E2562_035436</name>
</gene>
<organism evidence="10 11">
    <name type="scientific">Oryza meyeriana var. granulata</name>
    <dbReference type="NCBI Taxonomy" id="110450"/>
    <lineage>
        <taxon>Eukaryota</taxon>
        <taxon>Viridiplantae</taxon>
        <taxon>Streptophyta</taxon>
        <taxon>Embryophyta</taxon>
        <taxon>Tracheophyta</taxon>
        <taxon>Spermatophyta</taxon>
        <taxon>Magnoliopsida</taxon>
        <taxon>Liliopsida</taxon>
        <taxon>Poales</taxon>
        <taxon>Poaceae</taxon>
        <taxon>BOP clade</taxon>
        <taxon>Oryzoideae</taxon>
        <taxon>Oryzeae</taxon>
        <taxon>Oryzinae</taxon>
        <taxon>Oryza</taxon>
        <taxon>Oryza meyeriana</taxon>
    </lineage>
</organism>
<evidence type="ECO:0000256" key="4">
    <source>
        <dbReference type="ARBA" id="ARBA00022771"/>
    </source>
</evidence>
<evidence type="ECO:0000256" key="3">
    <source>
        <dbReference type="ARBA" id="ARBA00022723"/>
    </source>
</evidence>
<keyword evidence="3" id="KW-0479">Metal-binding</keyword>
<evidence type="ECO:0000256" key="1">
    <source>
        <dbReference type="ARBA" id="ARBA00000900"/>
    </source>
</evidence>
<evidence type="ECO:0000313" key="11">
    <source>
        <dbReference type="Proteomes" id="UP000479710"/>
    </source>
</evidence>
<dbReference type="GO" id="GO:0061630">
    <property type="term" value="F:ubiquitin protein ligase activity"/>
    <property type="evidence" value="ECO:0007669"/>
    <property type="project" value="UniProtKB-EC"/>
</dbReference>
<keyword evidence="11" id="KW-1185">Reference proteome</keyword>
<dbReference type="AlphaFoldDB" id="A0A6G1CWV0"/>
<dbReference type="GO" id="GO:0008270">
    <property type="term" value="F:zinc ion binding"/>
    <property type="evidence" value="ECO:0007669"/>
    <property type="project" value="UniProtKB-KW"/>
</dbReference>
<name>A0A6G1CWV0_9ORYZ</name>